<evidence type="ECO:0000256" key="2">
    <source>
        <dbReference type="ARBA" id="ARBA00007379"/>
    </source>
</evidence>
<evidence type="ECO:0000259" key="13">
    <source>
        <dbReference type="Pfam" id="PF18075"/>
    </source>
</evidence>
<evidence type="ECO:0000256" key="8">
    <source>
        <dbReference type="ARBA" id="ARBA00023136"/>
    </source>
</evidence>
<name>A0A6J4I1K6_9ACTN</name>
<evidence type="ECO:0000256" key="4">
    <source>
        <dbReference type="ARBA" id="ARBA00022475"/>
    </source>
</evidence>
<keyword evidence="5 10" id="KW-0132">Cell division</keyword>
<organism evidence="14">
    <name type="scientific">uncultured Acidimicrobiales bacterium</name>
    <dbReference type="NCBI Taxonomy" id="310071"/>
    <lineage>
        <taxon>Bacteria</taxon>
        <taxon>Bacillati</taxon>
        <taxon>Actinomycetota</taxon>
        <taxon>Acidimicrobiia</taxon>
        <taxon>Acidimicrobiales</taxon>
        <taxon>environmental samples</taxon>
    </lineage>
</organism>
<comment type="subcellular location">
    <subcellularLocation>
        <location evidence="1">Cell membrane</location>
        <topology evidence="1">Multi-pass membrane protein</topology>
    </subcellularLocation>
</comment>
<feature type="transmembrane region" description="Helical" evidence="11">
    <location>
        <begin position="273"/>
        <end position="296"/>
    </location>
</feature>
<dbReference type="InterPro" id="IPR003838">
    <property type="entry name" value="ABC3_permease_C"/>
</dbReference>
<accession>A0A6J4I1K6</accession>
<evidence type="ECO:0000256" key="11">
    <source>
        <dbReference type="SAM" id="Phobius"/>
    </source>
</evidence>
<sequence>MAISLSYLVRETGSNLRRNLLMTAAAVLTVAVSLSLVGTALLVKQSVSKATLRWEGGVELSIFMRPDAAKTQLDAVDAELAAMPQVRSKTFVDQKASHEEFKRMFANSPEMADTVVPEDLPPSYRVVPQSPEQVEVIGRRFEERMDDPNDPSGLHDVVYAKDTIERLVDVTSFLQRLLYGIAGVLLLSSALLILNTIRMAIFSRRREVAVMKLVGATNWFIRVPFMLEGLIQGLIGAAVAFAVVAVGSNVATNAMQRDTSSLFRDFVITTSDVYGTGLFILLVGAGVGAIGSAIAVSRFLDA</sequence>
<evidence type="ECO:0000256" key="6">
    <source>
        <dbReference type="ARBA" id="ARBA00022692"/>
    </source>
</evidence>
<evidence type="ECO:0000256" key="3">
    <source>
        <dbReference type="ARBA" id="ARBA00021907"/>
    </source>
</evidence>
<dbReference type="Pfam" id="PF18075">
    <property type="entry name" value="FtsX_ECD"/>
    <property type="match status" value="1"/>
</dbReference>
<feature type="domain" description="FtsX extracellular" evidence="13">
    <location>
        <begin position="58"/>
        <end position="143"/>
    </location>
</feature>
<dbReference type="PANTHER" id="PTHR47755:SF1">
    <property type="entry name" value="CELL DIVISION PROTEIN FTSX"/>
    <property type="match status" value="1"/>
</dbReference>
<dbReference type="EMBL" id="CADCTF010000087">
    <property type="protein sequence ID" value="CAA9239341.1"/>
    <property type="molecule type" value="Genomic_DNA"/>
</dbReference>
<dbReference type="AlphaFoldDB" id="A0A6J4I1K6"/>
<feature type="transmembrane region" description="Helical" evidence="11">
    <location>
        <begin position="20"/>
        <end position="43"/>
    </location>
</feature>
<keyword evidence="7 11" id="KW-1133">Transmembrane helix</keyword>
<evidence type="ECO:0000256" key="10">
    <source>
        <dbReference type="PIRNR" id="PIRNR003097"/>
    </source>
</evidence>
<evidence type="ECO:0000313" key="14">
    <source>
        <dbReference type="EMBL" id="CAA9239341.1"/>
    </source>
</evidence>
<evidence type="ECO:0000256" key="7">
    <source>
        <dbReference type="ARBA" id="ARBA00022989"/>
    </source>
</evidence>
<feature type="transmembrane region" description="Helical" evidence="11">
    <location>
        <begin position="233"/>
        <end position="252"/>
    </location>
</feature>
<evidence type="ECO:0000256" key="1">
    <source>
        <dbReference type="ARBA" id="ARBA00004651"/>
    </source>
</evidence>
<dbReference type="PIRSF" id="PIRSF003097">
    <property type="entry name" value="FtsX"/>
    <property type="match status" value="1"/>
</dbReference>
<feature type="domain" description="ABC3 transporter permease C-terminal" evidence="12">
    <location>
        <begin position="181"/>
        <end position="292"/>
    </location>
</feature>
<evidence type="ECO:0000256" key="9">
    <source>
        <dbReference type="ARBA" id="ARBA00023306"/>
    </source>
</evidence>
<dbReference type="GO" id="GO:0051301">
    <property type="term" value="P:cell division"/>
    <property type="evidence" value="ECO:0007669"/>
    <property type="project" value="UniProtKB-KW"/>
</dbReference>
<dbReference type="PANTHER" id="PTHR47755">
    <property type="entry name" value="CELL DIVISION PROTEIN FTSX"/>
    <property type="match status" value="1"/>
</dbReference>
<keyword evidence="9 10" id="KW-0131">Cell cycle</keyword>
<dbReference type="Gene3D" id="3.30.70.3040">
    <property type="match status" value="1"/>
</dbReference>
<evidence type="ECO:0000256" key="5">
    <source>
        <dbReference type="ARBA" id="ARBA00022618"/>
    </source>
</evidence>
<dbReference type="InterPro" id="IPR040690">
    <property type="entry name" value="FtsX_ECD"/>
</dbReference>
<comment type="similarity">
    <text evidence="2 10">Belongs to the ABC-4 integral membrane protein family. FtsX subfamily.</text>
</comment>
<dbReference type="GO" id="GO:0005886">
    <property type="term" value="C:plasma membrane"/>
    <property type="evidence" value="ECO:0007669"/>
    <property type="project" value="UniProtKB-SubCell"/>
</dbReference>
<protein>
    <recommendedName>
        <fullName evidence="3 10">Cell division protein FtsX</fullName>
    </recommendedName>
</protein>
<evidence type="ECO:0000259" key="12">
    <source>
        <dbReference type="Pfam" id="PF02687"/>
    </source>
</evidence>
<proteinExistence type="inferred from homology"/>
<gene>
    <name evidence="14" type="ORF">AVDCRST_MAG50-2129</name>
</gene>
<reference evidence="14" key="1">
    <citation type="submission" date="2020-02" db="EMBL/GenBank/DDBJ databases">
        <authorList>
            <person name="Meier V. D."/>
        </authorList>
    </citation>
    <scope>NUCLEOTIDE SEQUENCE</scope>
    <source>
        <strain evidence="14">AVDCRST_MAG50</strain>
    </source>
</reference>
<keyword evidence="8 10" id="KW-0472">Membrane</keyword>
<dbReference type="Pfam" id="PF02687">
    <property type="entry name" value="FtsX"/>
    <property type="match status" value="1"/>
</dbReference>
<dbReference type="InterPro" id="IPR004513">
    <property type="entry name" value="FtsX"/>
</dbReference>
<keyword evidence="6 11" id="KW-0812">Transmembrane</keyword>
<keyword evidence="4 10" id="KW-1003">Cell membrane</keyword>
<feature type="transmembrane region" description="Helical" evidence="11">
    <location>
        <begin position="177"/>
        <end position="197"/>
    </location>
</feature>